<dbReference type="OrthoDB" id="10251048at2759"/>
<dbReference type="VEuPathDB" id="FungiDB:CPAG_00981"/>
<protein>
    <submittedName>
        <fullName evidence="2">Uncharacterized protein</fullName>
    </submittedName>
</protein>
<reference evidence="3" key="3">
    <citation type="journal article" date="2010" name="Genome Res.">
        <title>Population genomic sequencing of Coccidioides fungi reveals recent hybridization and transposon control.</title>
        <authorList>
            <person name="Neafsey D.E."/>
            <person name="Barker B.M."/>
            <person name="Sharpton T.J."/>
            <person name="Stajich J.E."/>
            <person name="Park D.J."/>
            <person name="Whiston E."/>
            <person name="Hung C.-Y."/>
            <person name="McMahan C."/>
            <person name="White J."/>
            <person name="Sykes S."/>
            <person name="Heiman D."/>
            <person name="Young S."/>
            <person name="Zeng Q."/>
            <person name="Abouelleil A."/>
            <person name="Aftuck L."/>
            <person name="Bessette D."/>
            <person name="Brown A."/>
            <person name="FitzGerald M."/>
            <person name="Lui A."/>
            <person name="Macdonald J.P."/>
            <person name="Priest M."/>
            <person name="Orbach M.J."/>
            <person name="Galgiani J.N."/>
            <person name="Kirkland T.N."/>
            <person name="Cole G.T."/>
            <person name="Birren B.W."/>
            <person name="Henn M.R."/>
            <person name="Taylor J.W."/>
            <person name="Rounsley S.D."/>
        </authorList>
    </citation>
    <scope>NUCLEOTIDE SEQUENCE [LARGE SCALE GENOMIC DNA]</scope>
    <source>
        <strain evidence="3">RMSCC 3488</strain>
    </source>
</reference>
<feature type="compositionally biased region" description="Basic and acidic residues" evidence="1">
    <location>
        <begin position="162"/>
        <end position="180"/>
    </location>
</feature>
<dbReference type="EMBL" id="DS268109">
    <property type="protein sequence ID" value="KMM64629.1"/>
    <property type="molecule type" value="Genomic_DNA"/>
</dbReference>
<gene>
    <name evidence="2" type="ORF">CPAG_00981</name>
</gene>
<accession>A0A0J6F6R5</accession>
<dbReference type="Proteomes" id="UP000054567">
    <property type="component" value="Unassembled WGS sequence"/>
</dbReference>
<feature type="compositionally biased region" description="Low complexity" evidence="1">
    <location>
        <begin position="182"/>
        <end position="191"/>
    </location>
</feature>
<evidence type="ECO:0000256" key="1">
    <source>
        <dbReference type="SAM" id="MobiDB-lite"/>
    </source>
</evidence>
<name>A0A0J6F6R5_COCPO</name>
<reference evidence="3" key="2">
    <citation type="journal article" date="2009" name="Genome Res.">
        <title>Comparative genomic analyses of the human fungal pathogens Coccidioides and their relatives.</title>
        <authorList>
            <person name="Sharpton T.J."/>
            <person name="Stajich J.E."/>
            <person name="Rounsley S.D."/>
            <person name="Gardner M.J."/>
            <person name="Wortman J.R."/>
            <person name="Jordar V.S."/>
            <person name="Maiti R."/>
            <person name="Kodira C.D."/>
            <person name="Neafsey D.E."/>
            <person name="Zeng Q."/>
            <person name="Hung C.-Y."/>
            <person name="McMahan C."/>
            <person name="Muszewska A."/>
            <person name="Grynberg M."/>
            <person name="Mandel M.A."/>
            <person name="Kellner E.M."/>
            <person name="Barker B.M."/>
            <person name="Galgiani J.N."/>
            <person name="Orbach M.J."/>
            <person name="Kirkland T.N."/>
            <person name="Cole G.T."/>
            <person name="Henn M.R."/>
            <person name="Birren B.W."/>
            <person name="Taylor J.W."/>
        </authorList>
    </citation>
    <scope>NUCLEOTIDE SEQUENCE [LARGE SCALE GENOMIC DNA]</scope>
    <source>
        <strain evidence="3">RMSCC 3488</strain>
    </source>
</reference>
<organism evidence="2 3">
    <name type="scientific">Coccidioides posadasii RMSCC 3488</name>
    <dbReference type="NCBI Taxonomy" id="454284"/>
    <lineage>
        <taxon>Eukaryota</taxon>
        <taxon>Fungi</taxon>
        <taxon>Dikarya</taxon>
        <taxon>Ascomycota</taxon>
        <taxon>Pezizomycotina</taxon>
        <taxon>Eurotiomycetes</taxon>
        <taxon>Eurotiomycetidae</taxon>
        <taxon>Onygenales</taxon>
        <taxon>Onygenaceae</taxon>
        <taxon>Coccidioides</taxon>
    </lineage>
</organism>
<sequence length="560" mass="62880">MDYRYTNTRLTRSSSQLLGAIRTLPRAHPLRNVTTMDMENGMRNLFHVSPRYGAVQWHDFQAAAQPVVQVSPIDHPGFVAEQVSCATPKSSRLFPHIAQDIPRLMGPEDVSPTKHEEKLLFREKQSILLDNLSKYHYLYDMEDMATTPRNEVGAPPTVRVPPKFERSRQGRRETASDHIHPSSSTAFSTASESSQLTSQFFSPHYIGQTSATPHAHTPFHGRGIQDFSYGSAGSSSNSRTSTSTYMAAVAERALVRGSQVTGSNFAANITTDPTINHALAMTISDSNQDPFVSQFEPRPHRQTQEFTEEPLPMYEFPRQDSMFHTAYPYYSTFPYYDQGYGMGNYENSHYFQMVQAMMPSSLWDVPITVNPPQSHAANYPLRDALTPVPWPVTPGPHDIQHEQPGKEKEDEPECQQSRKITSIIPSELASGILHPESSPKVAETLTWFASDNRGEEHLRQQILTITQEDRERREKEQIDKGERPTMNIQAEASNIILGHVLANLQSYLAGDRAEQAENFADWGSVPESAIEPRNGGPASFFNRNIWGGAARSRSENTTKD</sequence>
<dbReference type="AlphaFoldDB" id="A0A0J6F6R5"/>
<reference evidence="2 3" key="1">
    <citation type="submission" date="2007-06" db="EMBL/GenBank/DDBJ databases">
        <title>The Genome Sequence of Coccidioides posadasii RMSCC_3488.</title>
        <authorList>
            <consortium name="Coccidioides Genome Resources Consortium"/>
            <consortium name="The Broad Institute Genome Sequencing Platform"/>
            <person name="Henn M.R."/>
            <person name="Sykes S."/>
            <person name="Young S."/>
            <person name="Jaffe D."/>
            <person name="Berlin A."/>
            <person name="Alvarez P."/>
            <person name="Butler J."/>
            <person name="Gnerre S."/>
            <person name="Grabherr M."/>
            <person name="Mauceli E."/>
            <person name="Brockman W."/>
            <person name="Kodira C."/>
            <person name="Alvarado L."/>
            <person name="Zeng Q."/>
            <person name="Crawford M."/>
            <person name="Antoine C."/>
            <person name="Devon K."/>
            <person name="Galgiani J."/>
            <person name="Orsborn K."/>
            <person name="Lewis M.L."/>
            <person name="Nusbaum C."/>
            <person name="Galagan J."/>
            <person name="Birren B."/>
        </authorList>
    </citation>
    <scope>NUCLEOTIDE SEQUENCE [LARGE SCALE GENOMIC DNA]</scope>
    <source>
        <strain evidence="2 3">RMSCC 3488</strain>
    </source>
</reference>
<feature type="region of interest" description="Disordered" evidence="1">
    <location>
        <begin position="388"/>
        <end position="417"/>
    </location>
</feature>
<evidence type="ECO:0000313" key="3">
    <source>
        <dbReference type="Proteomes" id="UP000054567"/>
    </source>
</evidence>
<evidence type="ECO:0000313" key="2">
    <source>
        <dbReference type="EMBL" id="KMM64629.1"/>
    </source>
</evidence>
<feature type="compositionally biased region" description="Basic and acidic residues" evidence="1">
    <location>
        <begin position="398"/>
        <end position="409"/>
    </location>
</feature>
<feature type="region of interest" description="Disordered" evidence="1">
    <location>
        <begin position="147"/>
        <end position="191"/>
    </location>
</feature>
<proteinExistence type="predicted"/>